<feature type="non-terminal residue" evidence="1">
    <location>
        <position position="60"/>
    </location>
</feature>
<keyword evidence="2" id="KW-1185">Reference proteome</keyword>
<accession>A0A0V0RC04</accession>
<gene>
    <name evidence="1" type="ORF">T07_11908</name>
</gene>
<dbReference type="Proteomes" id="UP000054630">
    <property type="component" value="Unassembled WGS sequence"/>
</dbReference>
<comment type="caution">
    <text evidence="1">The sequence shown here is derived from an EMBL/GenBank/DDBJ whole genome shotgun (WGS) entry which is preliminary data.</text>
</comment>
<sequence length="60" mass="7178">METDIKARSYLTKFLNRINNAMRKTRCRSNNQNGVSINEFSDRFDICLELFIYRDTPELD</sequence>
<evidence type="ECO:0000313" key="1">
    <source>
        <dbReference type="EMBL" id="KRX12027.1"/>
    </source>
</evidence>
<dbReference type="EMBL" id="JYDL01000940">
    <property type="protein sequence ID" value="KRX12027.1"/>
    <property type="molecule type" value="Genomic_DNA"/>
</dbReference>
<name>A0A0V0RC04_9BILA</name>
<proteinExistence type="predicted"/>
<dbReference type="AlphaFoldDB" id="A0A0V0RC04"/>
<organism evidence="1 2">
    <name type="scientific">Trichinella nelsoni</name>
    <dbReference type="NCBI Taxonomy" id="6336"/>
    <lineage>
        <taxon>Eukaryota</taxon>
        <taxon>Metazoa</taxon>
        <taxon>Ecdysozoa</taxon>
        <taxon>Nematoda</taxon>
        <taxon>Enoplea</taxon>
        <taxon>Dorylaimia</taxon>
        <taxon>Trichinellida</taxon>
        <taxon>Trichinellidae</taxon>
        <taxon>Trichinella</taxon>
    </lineage>
</organism>
<reference evidence="1 2" key="1">
    <citation type="submission" date="2015-01" db="EMBL/GenBank/DDBJ databases">
        <title>Evolution of Trichinella species and genotypes.</title>
        <authorList>
            <person name="Korhonen P.K."/>
            <person name="Edoardo P."/>
            <person name="Giuseppe L.R."/>
            <person name="Gasser R.B."/>
        </authorList>
    </citation>
    <scope>NUCLEOTIDE SEQUENCE [LARGE SCALE GENOMIC DNA]</scope>
    <source>
        <strain evidence="1">ISS37</strain>
    </source>
</reference>
<protein>
    <submittedName>
        <fullName evidence="1">Uncharacterized protein</fullName>
    </submittedName>
</protein>
<evidence type="ECO:0000313" key="2">
    <source>
        <dbReference type="Proteomes" id="UP000054630"/>
    </source>
</evidence>
<dbReference type="OrthoDB" id="10272175at2759"/>